<dbReference type="Pfam" id="PF13966">
    <property type="entry name" value="zf-RVT"/>
    <property type="match status" value="1"/>
</dbReference>
<sequence length="416" mass="48355">MAICSWNIRGLNEPLKARRTKSSKDSILVWMVISVRHNESDELIWNFSMDGNFSVRSFYEELHKRSKPCLENLPQKIWKGLVPFRIEIFTWLSVLERINTKKKLASLNIIPPSEVGCSLCSLEPEDISHLFLFCPFSMEIWAWWWDLWNLSWVWPKSLNLALSQWNYPRKEKLFKKIWLAAFIVIIWSIWRERNERIFNKKESSVSEIKNLILVRLCWWMKPWNLSFPYTIEEVIRIPQCLLWGSAVPRRSKTSHLPPLIQLRSNPPDPCLKWMVGFTPFSPKEGARAGGIYGGFLRHELGVVLCSFSCPFPPMGINEVAVIAIHRALQISLSVQNLKDREISIFSESSQAISWCLNLSSGPTNLSFLLNFIRSTCKKLPLLKFDYLSSCSSQVKQNAIGEIYVFSDVVRWKKSPI</sequence>
<name>I6TMC8_BETVU</name>
<dbReference type="InterPro" id="IPR026960">
    <property type="entry name" value="RVT-Znf"/>
</dbReference>
<protein>
    <submittedName>
        <fullName evidence="2">LINE RNAaseH</fullName>
    </submittedName>
</protein>
<dbReference type="EMBL" id="JN378753">
    <property type="protein sequence ID" value="AFM94019.1"/>
    <property type="molecule type" value="Genomic_DNA"/>
</dbReference>
<evidence type="ECO:0000259" key="1">
    <source>
        <dbReference type="Pfam" id="PF13966"/>
    </source>
</evidence>
<dbReference type="AlphaFoldDB" id="I6TMC8"/>
<accession>I6TMC8</accession>
<proteinExistence type="predicted"/>
<evidence type="ECO:0000313" key="2">
    <source>
        <dbReference type="EMBL" id="AFM94019.1"/>
    </source>
</evidence>
<feature type="domain" description="Reverse transcriptase zinc-binding" evidence="1">
    <location>
        <begin position="53"/>
        <end position="141"/>
    </location>
</feature>
<organism evidence="2">
    <name type="scientific">Beta vulgaris</name>
    <name type="common">Sugar beet</name>
    <dbReference type="NCBI Taxonomy" id="161934"/>
    <lineage>
        <taxon>Eukaryota</taxon>
        <taxon>Viridiplantae</taxon>
        <taxon>Streptophyta</taxon>
        <taxon>Embryophyta</taxon>
        <taxon>Tracheophyta</taxon>
        <taxon>Spermatophyta</taxon>
        <taxon>Magnoliopsida</taxon>
        <taxon>eudicotyledons</taxon>
        <taxon>Gunneridae</taxon>
        <taxon>Pentapetalae</taxon>
        <taxon>Caryophyllales</taxon>
        <taxon>Chenopodiaceae</taxon>
        <taxon>Betoideae</taxon>
        <taxon>Beta</taxon>
    </lineage>
</organism>
<reference evidence="2" key="1">
    <citation type="submission" date="2011-07" db="EMBL/GenBank/DDBJ databases">
        <title>The RED HYPCOTYL (R)-key locus of betalain-synthesis in Beta vulgaris.</title>
        <authorList>
            <person name="Zhang C.-L."/>
            <person name="Xiao X."/>
            <person name="Xu D."/>
            <person name="Jiang X."/>
            <person name="Chen D."/>
            <person name="Hall J."/>
            <person name="Martin K."/>
            <person name="McGrath M.J."/>
        </authorList>
    </citation>
    <scope>NUCLEOTIDE SEQUENCE</scope>
</reference>